<dbReference type="GO" id="GO:0005886">
    <property type="term" value="C:plasma membrane"/>
    <property type="evidence" value="ECO:0007669"/>
    <property type="project" value="UniProtKB-SubCell"/>
</dbReference>
<dbReference type="PANTHER" id="PTHR43549:SF3">
    <property type="entry name" value="MULTIDRUG RESISTANCE PROTEIN YPNP-RELATED"/>
    <property type="match status" value="1"/>
</dbReference>
<name>A0A1T4K0A3_9FIRM</name>
<keyword evidence="6 7" id="KW-0472">Membrane</keyword>
<keyword evidence="3" id="KW-1003">Cell membrane</keyword>
<feature type="transmembrane region" description="Helical" evidence="7">
    <location>
        <begin position="59"/>
        <end position="83"/>
    </location>
</feature>
<dbReference type="STRING" id="118967.SAMN02745191_0207"/>
<evidence type="ECO:0000256" key="1">
    <source>
        <dbReference type="ARBA" id="ARBA00004651"/>
    </source>
</evidence>
<accession>A0A1T4K0A3</accession>
<dbReference type="AlphaFoldDB" id="A0A1T4K0A3"/>
<dbReference type="Proteomes" id="UP000243297">
    <property type="component" value="Unassembled WGS sequence"/>
</dbReference>
<evidence type="ECO:0000256" key="4">
    <source>
        <dbReference type="ARBA" id="ARBA00022692"/>
    </source>
</evidence>
<dbReference type="InterPro" id="IPR052031">
    <property type="entry name" value="Membrane_Transporter-Flippase"/>
</dbReference>
<keyword evidence="9" id="KW-1185">Reference proteome</keyword>
<feature type="transmembrane region" description="Helical" evidence="7">
    <location>
        <begin position="284"/>
        <end position="306"/>
    </location>
</feature>
<dbReference type="NCBIfam" id="TIGR00797">
    <property type="entry name" value="matE"/>
    <property type="match status" value="1"/>
</dbReference>
<protein>
    <submittedName>
        <fullName evidence="8">Putative efflux protein, MATE family</fullName>
    </submittedName>
</protein>
<dbReference type="OrthoDB" id="9776324at2"/>
<feature type="transmembrane region" description="Helical" evidence="7">
    <location>
        <begin position="386"/>
        <end position="408"/>
    </location>
</feature>
<dbReference type="PIRSF" id="PIRSF006603">
    <property type="entry name" value="DinF"/>
    <property type="match status" value="1"/>
</dbReference>
<evidence type="ECO:0000313" key="8">
    <source>
        <dbReference type="EMBL" id="SJZ35804.1"/>
    </source>
</evidence>
<evidence type="ECO:0000256" key="3">
    <source>
        <dbReference type="ARBA" id="ARBA00022475"/>
    </source>
</evidence>
<evidence type="ECO:0000256" key="6">
    <source>
        <dbReference type="ARBA" id="ARBA00023136"/>
    </source>
</evidence>
<dbReference type="PANTHER" id="PTHR43549">
    <property type="entry name" value="MULTIDRUG RESISTANCE PROTEIN YPNP-RELATED"/>
    <property type="match status" value="1"/>
</dbReference>
<feature type="transmembrane region" description="Helical" evidence="7">
    <location>
        <begin position="12"/>
        <end position="33"/>
    </location>
</feature>
<comment type="subcellular location">
    <subcellularLocation>
        <location evidence="1">Cell membrane</location>
        <topology evidence="1">Multi-pass membrane protein</topology>
    </subcellularLocation>
</comment>
<feature type="transmembrane region" description="Helical" evidence="7">
    <location>
        <begin position="318"/>
        <end position="338"/>
    </location>
</feature>
<dbReference type="GO" id="GO:0015297">
    <property type="term" value="F:antiporter activity"/>
    <property type="evidence" value="ECO:0007669"/>
    <property type="project" value="InterPro"/>
</dbReference>
<dbReference type="CDD" id="cd13138">
    <property type="entry name" value="MATE_yoeA_like"/>
    <property type="match status" value="1"/>
</dbReference>
<feature type="transmembrane region" description="Helical" evidence="7">
    <location>
        <begin position="137"/>
        <end position="161"/>
    </location>
</feature>
<feature type="transmembrane region" description="Helical" evidence="7">
    <location>
        <begin position="196"/>
        <end position="218"/>
    </location>
</feature>
<dbReference type="RefSeq" id="WP_078710667.1">
    <property type="nucleotide sequence ID" value="NZ_FUWY01000001.1"/>
</dbReference>
<keyword evidence="5 7" id="KW-1133">Transmembrane helix</keyword>
<feature type="transmembrane region" description="Helical" evidence="7">
    <location>
        <begin position="414"/>
        <end position="436"/>
    </location>
</feature>
<proteinExistence type="predicted"/>
<keyword evidence="2" id="KW-0813">Transport</keyword>
<evidence type="ECO:0000256" key="5">
    <source>
        <dbReference type="ARBA" id="ARBA00022989"/>
    </source>
</evidence>
<gene>
    <name evidence="8" type="ORF">SAMN02745191_0207</name>
</gene>
<dbReference type="InterPro" id="IPR002528">
    <property type="entry name" value="MATE_fam"/>
</dbReference>
<evidence type="ECO:0000256" key="2">
    <source>
        <dbReference type="ARBA" id="ARBA00022448"/>
    </source>
</evidence>
<dbReference type="Pfam" id="PF01554">
    <property type="entry name" value="MatE"/>
    <property type="match status" value="2"/>
</dbReference>
<feature type="transmembrane region" description="Helical" evidence="7">
    <location>
        <begin position="358"/>
        <end position="379"/>
    </location>
</feature>
<evidence type="ECO:0000313" key="9">
    <source>
        <dbReference type="Proteomes" id="UP000243297"/>
    </source>
</evidence>
<dbReference type="GO" id="GO:0042910">
    <property type="term" value="F:xenobiotic transmembrane transporter activity"/>
    <property type="evidence" value="ECO:0007669"/>
    <property type="project" value="InterPro"/>
</dbReference>
<reference evidence="9" key="1">
    <citation type="submission" date="2017-02" db="EMBL/GenBank/DDBJ databases">
        <authorList>
            <person name="Varghese N."/>
            <person name="Submissions S."/>
        </authorList>
    </citation>
    <scope>NUCLEOTIDE SEQUENCE [LARGE SCALE GENOMIC DNA]</scope>
    <source>
        <strain evidence="9">ATCC 25662</strain>
    </source>
</reference>
<organism evidence="8 9">
    <name type="scientific">Anaerorhabdus furcosa</name>
    <dbReference type="NCBI Taxonomy" id="118967"/>
    <lineage>
        <taxon>Bacteria</taxon>
        <taxon>Bacillati</taxon>
        <taxon>Bacillota</taxon>
        <taxon>Erysipelotrichia</taxon>
        <taxon>Erysipelotrichales</taxon>
        <taxon>Erysipelotrichaceae</taxon>
        <taxon>Anaerorhabdus</taxon>
    </lineage>
</organism>
<sequence length="444" mass="49385">MEKVNKITDGIIWKQILIFFFPILLGSFFQQLYNTVDAIIVGQYVGANALAAVGGSSAQIINCLVGFFLGISSGASIIISRYYGGKNREMTSKGVHTAIALAISFGIILMFLGYFFAPTALKMMGEPAEIFTLSLDYIRIYFFGSVFSLTYNIGASILNAIGDSKKPLYFLICSTCINVVLDILFVRGFGMGVQGVAIATIISQFCSACLVLFSLSRTKDMHHFDFRKLRFDPEILRKIIYIGFPAGVQSMMYSISNIFIQSSINSFGTTTIAAYTAYGKIDGLFWMMMNAFGISAMTFAAQNFGAHKIDRVKKCVKTCLIMAAISTIVMSAFLYFSADGFYRLFTQDDSVIAIGLQMLRFLTPMYIFWVGIEILSSVVRASGDSLGPLIISAIGICLVRVLWVFFVVPTYHDIIVLIACYPVTWILCTVAFSIYYRRKQLKWY</sequence>
<evidence type="ECO:0000256" key="7">
    <source>
        <dbReference type="SAM" id="Phobius"/>
    </source>
</evidence>
<dbReference type="InterPro" id="IPR048279">
    <property type="entry name" value="MdtK-like"/>
</dbReference>
<feature type="transmembrane region" description="Helical" evidence="7">
    <location>
        <begin position="168"/>
        <end position="190"/>
    </location>
</feature>
<feature type="transmembrane region" description="Helical" evidence="7">
    <location>
        <begin position="95"/>
        <end position="117"/>
    </location>
</feature>
<feature type="transmembrane region" description="Helical" evidence="7">
    <location>
        <begin position="239"/>
        <end position="264"/>
    </location>
</feature>
<keyword evidence="4 7" id="KW-0812">Transmembrane</keyword>
<dbReference type="EMBL" id="FUWY01000001">
    <property type="protein sequence ID" value="SJZ35804.1"/>
    <property type="molecule type" value="Genomic_DNA"/>
</dbReference>